<sequence length="320" mass="34975">MYIIGIDGGGTKTIGYLSDYNGNILAAAKSDTSNYLSAGIEKAKESLDNVIKSLCSYDNITKDDIGLISLGLAGAGRKRDREVIETILKDLGINCKKIINNDAYIALVGAHGKSQGVITISGTGSITLGLNKKREMFRTGGWGHILGDEGSGYYFGKEGLVAVMKSYDGREKGTLITNKVLNYLNFTTVDEIVQYVYSNINNKTKISGLSRLVIEAAEENDEVARKIINKGVHELVSMIITVVDKMGEPENIALTGGIFDNSNLIKDKVNIILEEKFQLNVVDRKYSSVIGALIIGWENEGVKYNELKLLNQIKEVDIHD</sequence>
<dbReference type="CDD" id="cd24007">
    <property type="entry name" value="ASKHA_NBD_eukNAGK-like"/>
    <property type="match status" value="1"/>
</dbReference>
<protein>
    <recommendedName>
        <fullName evidence="1">ATPase BadF/BadG/BcrA/BcrD type domain-containing protein</fullName>
    </recommendedName>
</protein>
<dbReference type="RefSeq" id="WP_042683365.1">
    <property type="nucleotide sequence ID" value="NZ_CABKTM010000075.1"/>
</dbReference>
<dbReference type="PANTHER" id="PTHR43190">
    <property type="entry name" value="N-ACETYL-D-GLUCOSAMINE KINASE"/>
    <property type="match status" value="1"/>
</dbReference>
<organism evidence="2 3">
    <name type="scientific">Anaerosalibacter massiliensis</name>
    <dbReference type="NCBI Taxonomy" id="1347392"/>
    <lineage>
        <taxon>Bacteria</taxon>
        <taxon>Bacillati</taxon>
        <taxon>Bacillota</taxon>
        <taxon>Tissierellia</taxon>
        <taxon>Tissierellales</taxon>
        <taxon>Sporanaerobacteraceae</taxon>
        <taxon>Anaerosalibacter</taxon>
    </lineage>
</organism>
<dbReference type="Proteomes" id="UP001142078">
    <property type="component" value="Unassembled WGS sequence"/>
</dbReference>
<dbReference type="AlphaFoldDB" id="A0A9X2S790"/>
<dbReference type="PANTHER" id="PTHR43190:SF3">
    <property type="entry name" value="N-ACETYL-D-GLUCOSAMINE KINASE"/>
    <property type="match status" value="1"/>
</dbReference>
<evidence type="ECO:0000313" key="2">
    <source>
        <dbReference type="EMBL" id="MCR2044507.1"/>
    </source>
</evidence>
<dbReference type="InterPro" id="IPR002731">
    <property type="entry name" value="ATPase_BadF"/>
</dbReference>
<dbReference type="EMBL" id="JANJZL010000006">
    <property type="protein sequence ID" value="MCR2044507.1"/>
    <property type="molecule type" value="Genomic_DNA"/>
</dbReference>
<dbReference type="InterPro" id="IPR052519">
    <property type="entry name" value="Euk-type_GlcNAc_Kinase"/>
</dbReference>
<keyword evidence="3" id="KW-1185">Reference proteome</keyword>
<evidence type="ECO:0000259" key="1">
    <source>
        <dbReference type="Pfam" id="PF01869"/>
    </source>
</evidence>
<name>A0A9X2S790_9FIRM</name>
<accession>A0A9X2S790</accession>
<dbReference type="Gene3D" id="3.30.420.40">
    <property type="match status" value="2"/>
</dbReference>
<feature type="domain" description="ATPase BadF/BadG/BcrA/BcrD type" evidence="1">
    <location>
        <begin position="4"/>
        <end position="296"/>
    </location>
</feature>
<comment type="caution">
    <text evidence="2">The sequence shown here is derived from an EMBL/GenBank/DDBJ whole genome shotgun (WGS) entry which is preliminary data.</text>
</comment>
<dbReference type="Pfam" id="PF01869">
    <property type="entry name" value="BcrAD_BadFG"/>
    <property type="match status" value="1"/>
</dbReference>
<gene>
    <name evidence="2" type="ORF">NSA23_10310</name>
</gene>
<dbReference type="InterPro" id="IPR043129">
    <property type="entry name" value="ATPase_NBD"/>
</dbReference>
<reference evidence="2" key="1">
    <citation type="submission" date="2022-07" db="EMBL/GenBank/DDBJ databases">
        <title>Enhanced cultured diversity of the mouse gut microbiota enables custom-made synthetic communities.</title>
        <authorList>
            <person name="Afrizal A."/>
        </authorList>
    </citation>
    <scope>NUCLEOTIDE SEQUENCE</scope>
    <source>
        <strain evidence="2">DSM 29482</strain>
    </source>
</reference>
<evidence type="ECO:0000313" key="3">
    <source>
        <dbReference type="Proteomes" id="UP001142078"/>
    </source>
</evidence>
<dbReference type="SUPFAM" id="SSF53067">
    <property type="entry name" value="Actin-like ATPase domain"/>
    <property type="match status" value="2"/>
</dbReference>
<proteinExistence type="predicted"/>